<proteinExistence type="predicted"/>
<feature type="domain" description="DUF6817" evidence="1">
    <location>
        <begin position="51"/>
        <end position="137"/>
    </location>
</feature>
<dbReference type="Proteomes" id="UP000092600">
    <property type="component" value="Unassembled WGS sequence"/>
</dbReference>
<dbReference type="AlphaFoldDB" id="A0A199W4F0"/>
<protein>
    <recommendedName>
        <fullName evidence="1">DUF6817 domain-containing protein</fullName>
    </recommendedName>
</protein>
<gene>
    <name evidence="2" type="ORF">ACMD2_02934</name>
</gene>
<evidence type="ECO:0000259" key="1">
    <source>
        <dbReference type="Pfam" id="PF20680"/>
    </source>
</evidence>
<dbReference type="InterPro" id="IPR049202">
    <property type="entry name" value="DUF6817"/>
</dbReference>
<dbReference type="PANTHER" id="PTHR37391:SF2">
    <property type="entry name" value="E3 UBIQUITIN-PROTEIN LIGASE"/>
    <property type="match status" value="1"/>
</dbReference>
<accession>A0A199W4F0</accession>
<dbReference type="Pfam" id="PF20680">
    <property type="entry name" value="DUF6817"/>
    <property type="match status" value="1"/>
</dbReference>
<dbReference type="PANTHER" id="PTHR37391">
    <property type="entry name" value="E3 UBIQUITIN-PROTEIN LIGASE"/>
    <property type="match status" value="1"/>
</dbReference>
<organism evidence="2 3">
    <name type="scientific">Ananas comosus</name>
    <name type="common">Pineapple</name>
    <name type="synonym">Ananas ananas</name>
    <dbReference type="NCBI Taxonomy" id="4615"/>
    <lineage>
        <taxon>Eukaryota</taxon>
        <taxon>Viridiplantae</taxon>
        <taxon>Streptophyta</taxon>
        <taxon>Embryophyta</taxon>
        <taxon>Tracheophyta</taxon>
        <taxon>Spermatophyta</taxon>
        <taxon>Magnoliopsida</taxon>
        <taxon>Liliopsida</taxon>
        <taxon>Poales</taxon>
        <taxon>Bromeliaceae</taxon>
        <taxon>Bromelioideae</taxon>
        <taxon>Ananas</taxon>
    </lineage>
</organism>
<evidence type="ECO:0000313" key="2">
    <source>
        <dbReference type="EMBL" id="OAY83780.1"/>
    </source>
</evidence>
<reference evidence="2 3" key="1">
    <citation type="journal article" date="2016" name="DNA Res.">
        <title>The draft genome of MD-2 pineapple using hybrid error correction of long reads.</title>
        <authorList>
            <person name="Redwan R.M."/>
            <person name="Saidin A."/>
            <person name="Kumar S.V."/>
        </authorList>
    </citation>
    <scope>NUCLEOTIDE SEQUENCE [LARGE SCALE GENOMIC DNA]</scope>
    <source>
        <strain evidence="3">cv. MD2</strain>
        <tissue evidence="2">Leaf</tissue>
    </source>
</reference>
<sequence length="443" mass="49046">MPPCDPSTAAAPSPSPTTTKRDLAALLAAARPFLRGELELVDPALPSLVSVLRGAGAGECWHKHGTFLGHLLGVHRALKLWGAPDPVARCGLFHSAYSNSYVNLAIFDPASASRARVAALVGAPAERLVHLFCVVPRQPLIHDALLFRYSDRNLLDHLARSHASLRAAREAAASDPSEPWRRRVRSLLPAEGTTVKHIKTGDDVAVSRRLAATFLMMTMADFGDQLFDWQDKLFRNDDGRLEFAGDNPAALWPGEGKPGLWMNSISRMAALYALIVREEEIYLLERKSRGGGDYEEGRDEEIELVVPPVFDYCTRVLDANDQIVARDLYWEAVCGGGGGEDKDKAGDTWGRVEKLLKESCEKNPFVGEPHLVLAQVYLNVGRFEDAEGEAEEGLRLVLEWGSSWDKRMSWEGWVSWGRVMLMKAKERSWPDTAWGIINLGLVR</sequence>
<name>A0A199W4F0_ANACO</name>
<evidence type="ECO:0000313" key="3">
    <source>
        <dbReference type="Proteomes" id="UP000092600"/>
    </source>
</evidence>
<dbReference type="EMBL" id="LSRQ01000310">
    <property type="protein sequence ID" value="OAY83780.1"/>
    <property type="molecule type" value="Genomic_DNA"/>
</dbReference>
<comment type="caution">
    <text evidence="2">The sequence shown here is derived from an EMBL/GenBank/DDBJ whole genome shotgun (WGS) entry which is preliminary data.</text>
</comment>